<reference evidence="7" key="1">
    <citation type="journal article" date="2010" name="Stand. Genomic Sci.">
        <title>Complete genome sequence of Syntrophothermus lipocalidus type strain (TGB-C1T).</title>
        <authorList>
            <consortium name="US DOE Joint Genome Institute (JGI-PGF)"/>
            <person name="Djao O."/>
            <person name="Zhang X."/>
            <person name="Lucas S."/>
            <person name="Lapidus A."/>
            <person name="Glavina Del Rio T."/>
            <person name="Nolan M."/>
            <person name="Tice H."/>
            <person name="Cheng J."/>
            <person name="Han C."/>
            <person name="Tapia R."/>
            <person name="Goodwin L."/>
            <person name="Pitluck S."/>
            <person name="Liolios K."/>
            <person name="Ivanova N."/>
            <person name="Mavromatis K."/>
            <person name="Mikhailova N."/>
            <person name="Ovchinnikova G."/>
            <person name="Pati A."/>
            <person name="Brambilla E."/>
            <person name="Chen A."/>
            <person name="Palaniappan K."/>
            <person name="Land M."/>
            <person name="Hauser L."/>
            <person name="Chang Y."/>
            <person name="Jeffries C."/>
            <person name="Rohde M."/>
            <person name="Sikorski J."/>
            <person name="Spring S."/>
            <person name="Goker M."/>
            <person name="Detter J."/>
            <person name="Woyke T."/>
            <person name="Bristow J."/>
            <person name="Eisen J."/>
            <person name="Markowitz V."/>
            <person name="Hugenholtz P."/>
            <person name="Kyrpides N."/>
            <person name="Klenk H."/>
        </authorList>
    </citation>
    <scope>NUCLEOTIDE SEQUENCE [LARGE SCALE GENOMIC DNA]</scope>
    <source>
        <strain evidence="7">DSM 12680 / TGB-C1</strain>
    </source>
</reference>
<feature type="domain" description="CheW-like" evidence="5">
    <location>
        <begin position="6"/>
        <end position="148"/>
    </location>
</feature>
<evidence type="ECO:0000313" key="6">
    <source>
        <dbReference type="EMBL" id="ADI02544.1"/>
    </source>
</evidence>
<dbReference type="PANTHER" id="PTHR22617">
    <property type="entry name" value="CHEMOTAXIS SENSOR HISTIDINE KINASE-RELATED"/>
    <property type="match status" value="1"/>
</dbReference>
<dbReference type="GO" id="GO:0007165">
    <property type="term" value="P:signal transduction"/>
    <property type="evidence" value="ECO:0007669"/>
    <property type="project" value="InterPro"/>
</dbReference>
<evidence type="ECO:0000259" key="5">
    <source>
        <dbReference type="PROSITE" id="PS50851"/>
    </source>
</evidence>
<evidence type="ECO:0000256" key="2">
    <source>
        <dbReference type="ARBA" id="ARBA00021483"/>
    </source>
</evidence>
<proteinExistence type="predicted"/>
<dbReference type="eggNOG" id="COG0835">
    <property type="taxonomic scope" value="Bacteria"/>
</dbReference>
<dbReference type="HOGENOM" id="CLU_048995_3_1_9"/>
<dbReference type="EMBL" id="CP002048">
    <property type="protein sequence ID" value="ADI02544.1"/>
    <property type="molecule type" value="Genomic_DNA"/>
</dbReference>
<evidence type="ECO:0000256" key="4">
    <source>
        <dbReference type="ARBA" id="ARBA00022500"/>
    </source>
</evidence>
<dbReference type="InterPro" id="IPR039315">
    <property type="entry name" value="CheW"/>
</dbReference>
<comment type="subcellular location">
    <subcellularLocation>
        <location evidence="1">Cytoplasm</location>
    </subcellularLocation>
</comment>
<dbReference type="AlphaFoldDB" id="D7CPA9"/>
<dbReference type="Gene3D" id="2.30.30.40">
    <property type="entry name" value="SH3 Domains"/>
    <property type="match status" value="1"/>
</dbReference>
<evidence type="ECO:0000313" key="7">
    <source>
        <dbReference type="Proteomes" id="UP000000378"/>
    </source>
</evidence>
<gene>
    <name evidence="6" type="ordered locus">Slip_1789</name>
</gene>
<dbReference type="GO" id="GO:0005829">
    <property type="term" value="C:cytosol"/>
    <property type="evidence" value="ECO:0007669"/>
    <property type="project" value="TreeGrafter"/>
</dbReference>
<name>D7CPA9_SYNLT</name>
<evidence type="ECO:0000256" key="3">
    <source>
        <dbReference type="ARBA" id="ARBA00022490"/>
    </source>
</evidence>
<dbReference type="SUPFAM" id="SSF50341">
    <property type="entry name" value="CheW-like"/>
    <property type="match status" value="1"/>
</dbReference>
<dbReference type="Gene3D" id="2.40.50.180">
    <property type="entry name" value="CheA-289, Domain 4"/>
    <property type="match status" value="1"/>
</dbReference>
<dbReference type="GO" id="GO:0006935">
    <property type="term" value="P:chemotaxis"/>
    <property type="evidence" value="ECO:0007669"/>
    <property type="project" value="UniProtKB-KW"/>
</dbReference>
<dbReference type="RefSeq" id="WP_013175946.1">
    <property type="nucleotide sequence ID" value="NC_014220.1"/>
</dbReference>
<dbReference type="Pfam" id="PF01584">
    <property type="entry name" value="CheW"/>
    <property type="match status" value="1"/>
</dbReference>
<dbReference type="STRING" id="643648.Slip_1789"/>
<organism evidence="6 7">
    <name type="scientific">Syntrophothermus lipocalidus (strain DSM 12680 / TGB-C1)</name>
    <dbReference type="NCBI Taxonomy" id="643648"/>
    <lineage>
        <taxon>Bacteria</taxon>
        <taxon>Bacillati</taxon>
        <taxon>Bacillota</taxon>
        <taxon>Clostridia</taxon>
        <taxon>Eubacteriales</taxon>
        <taxon>Syntrophomonadaceae</taxon>
        <taxon>Syntrophothermus</taxon>
    </lineage>
</organism>
<dbReference type="Proteomes" id="UP000000378">
    <property type="component" value="Chromosome"/>
</dbReference>
<keyword evidence="7" id="KW-1185">Reference proteome</keyword>
<evidence type="ECO:0000256" key="1">
    <source>
        <dbReference type="ARBA" id="ARBA00004496"/>
    </source>
</evidence>
<sequence length="159" mass="17449">MAEEIQLVVFTLRAGDNVCEYGVPITQVQEINRLTKPTKLPQVPDFVEGIINLRGNIIPVIDLKKRFAMTTAEQTDDSRIIVVEVGGQTVGIVVDEVTEVLRLPLSNIEPPPAIIGGITAEYLTGVGKLDNRLLIMLDMTKILTETEKRELEALDAAKA</sequence>
<dbReference type="KEGG" id="slp:Slip_1789"/>
<dbReference type="PROSITE" id="PS50851">
    <property type="entry name" value="CHEW"/>
    <property type="match status" value="1"/>
</dbReference>
<dbReference type="FunFam" id="2.40.50.180:FF:000002">
    <property type="entry name" value="Chemotaxis protein CheW"/>
    <property type="match status" value="1"/>
</dbReference>
<reference evidence="6 7" key="2">
    <citation type="journal article" date="2010" name="Stand. Genomic Sci.">
        <title>Complete genome sequence of Syntrophothermus lipocalidus type strain (TGB-C1).</title>
        <authorList>
            <person name="Djao O.D."/>
            <person name="Zhang X."/>
            <person name="Lucas S."/>
            <person name="Lapidus A."/>
            <person name="Del Rio T.G."/>
            <person name="Nolan M."/>
            <person name="Tice H."/>
            <person name="Cheng J.F."/>
            <person name="Han C."/>
            <person name="Tapia R."/>
            <person name="Goodwin L."/>
            <person name="Pitluck S."/>
            <person name="Liolios K."/>
            <person name="Ivanova N."/>
            <person name="Mavromatis K."/>
            <person name="Mikhailova N."/>
            <person name="Ovchinnikova G."/>
            <person name="Pati A."/>
            <person name="Brambilla E."/>
            <person name="Chen A."/>
            <person name="Palaniappan K."/>
            <person name="Land M."/>
            <person name="Hauser L."/>
            <person name="Chang Y.J."/>
            <person name="Jeffries C.D."/>
            <person name="Rohde M."/>
            <person name="Sikorski J."/>
            <person name="Spring S."/>
            <person name="Goker M."/>
            <person name="Detter J.C."/>
            <person name="Woyke T."/>
            <person name="Bristow J."/>
            <person name="Eisen J.A."/>
            <person name="Markowitz V."/>
            <person name="Hugenholtz P."/>
            <person name="Kyrpides N.C."/>
            <person name="Klenk H.P."/>
        </authorList>
    </citation>
    <scope>NUCLEOTIDE SEQUENCE [LARGE SCALE GENOMIC DNA]</scope>
    <source>
        <strain evidence="7">DSM 12680 / TGB-C1</strain>
    </source>
</reference>
<keyword evidence="4" id="KW-0145">Chemotaxis</keyword>
<dbReference type="PANTHER" id="PTHR22617:SF23">
    <property type="entry name" value="CHEMOTAXIS PROTEIN CHEW"/>
    <property type="match status" value="1"/>
</dbReference>
<accession>D7CPA9</accession>
<dbReference type="InterPro" id="IPR002545">
    <property type="entry name" value="CheW-lke_dom"/>
</dbReference>
<dbReference type="OrthoDB" id="9794382at2"/>
<protein>
    <recommendedName>
        <fullName evidence="2">Chemotaxis protein CheW</fullName>
    </recommendedName>
</protein>
<keyword evidence="3" id="KW-0963">Cytoplasm</keyword>
<dbReference type="SMART" id="SM00260">
    <property type="entry name" value="CheW"/>
    <property type="match status" value="1"/>
</dbReference>
<dbReference type="InterPro" id="IPR036061">
    <property type="entry name" value="CheW-like_dom_sf"/>
</dbReference>
<dbReference type="CDD" id="cd00732">
    <property type="entry name" value="CheW"/>
    <property type="match status" value="1"/>
</dbReference>